<comment type="caution">
    <text evidence="2">The sequence shown here is derived from an EMBL/GenBank/DDBJ whole genome shotgun (WGS) entry which is preliminary data.</text>
</comment>
<dbReference type="Proteomes" id="UP000032545">
    <property type="component" value="Unassembled WGS sequence"/>
</dbReference>
<dbReference type="OrthoDB" id="3542917at2"/>
<evidence type="ECO:0000313" key="3">
    <source>
        <dbReference type="Proteomes" id="UP000032545"/>
    </source>
</evidence>
<keyword evidence="3" id="KW-1185">Reference proteome</keyword>
<reference evidence="2 3" key="2">
    <citation type="journal article" date="2016" name="Genome Announc.">
        <title>Permanent Draft Genome Sequences for Two Variants of Frankia sp. Strain CpI1, the First Frankia Strain Isolated from Root Nodules of Comptonia peregrina.</title>
        <authorList>
            <person name="Oshone R."/>
            <person name="Hurst S.G.IV."/>
            <person name="Abebe-Akele F."/>
            <person name="Simpson S."/>
            <person name="Morris K."/>
            <person name="Thomas W.K."/>
            <person name="Tisa L.S."/>
        </authorList>
    </citation>
    <scope>NUCLEOTIDE SEQUENCE [LARGE SCALE GENOMIC DNA]</scope>
    <source>
        <strain evidence="3">CpI1-S</strain>
    </source>
</reference>
<dbReference type="PANTHER" id="PTHR35205">
    <property type="entry name" value="NB-ARC AND TPR DOMAIN PROTEIN"/>
    <property type="match status" value="1"/>
</dbReference>
<dbReference type="SUPFAM" id="SSF52200">
    <property type="entry name" value="Toll/Interleukin receptor TIR domain"/>
    <property type="match status" value="1"/>
</dbReference>
<protein>
    <submittedName>
        <fullName evidence="2">TIR domain</fullName>
    </submittedName>
</protein>
<gene>
    <name evidence="2" type="ORF">FF36_04892</name>
</gene>
<dbReference type="Pfam" id="PF13676">
    <property type="entry name" value="TIR_2"/>
    <property type="match status" value="1"/>
</dbReference>
<feature type="domain" description="TIR" evidence="1">
    <location>
        <begin position="8"/>
        <end position="140"/>
    </location>
</feature>
<proteinExistence type="predicted"/>
<organism evidence="2 3">
    <name type="scientific">Frankia torreyi</name>
    <dbReference type="NCBI Taxonomy" id="1856"/>
    <lineage>
        <taxon>Bacteria</taxon>
        <taxon>Bacillati</taxon>
        <taxon>Actinomycetota</taxon>
        <taxon>Actinomycetes</taxon>
        <taxon>Frankiales</taxon>
        <taxon>Frankiaceae</taxon>
        <taxon>Frankia</taxon>
    </lineage>
</organism>
<reference evidence="3" key="1">
    <citation type="submission" date="2015-02" db="EMBL/GenBank/DDBJ databases">
        <title>Draft Genome of Frankia sp. CpI1-S.</title>
        <authorList>
            <person name="Oshone R.T."/>
            <person name="Ngom M."/>
            <person name="Ghodhbane-Gtari F."/>
            <person name="Gtari M."/>
            <person name="Morris K."/>
            <person name="Thomas K."/>
            <person name="Sen A."/>
            <person name="Tisa L.S."/>
        </authorList>
    </citation>
    <scope>NUCLEOTIDE SEQUENCE [LARGE SCALE GENOMIC DNA]</scope>
    <source>
        <strain evidence="3">CpI1-S</strain>
    </source>
</reference>
<dbReference type="SMART" id="SM00255">
    <property type="entry name" value="TIR"/>
    <property type="match status" value="1"/>
</dbReference>
<dbReference type="AlphaFoldDB" id="A0A0D8BA83"/>
<dbReference type="InterPro" id="IPR035897">
    <property type="entry name" value="Toll_tir_struct_dom_sf"/>
</dbReference>
<dbReference type="PROSITE" id="PS50104">
    <property type="entry name" value="TIR"/>
    <property type="match status" value="1"/>
</dbReference>
<dbReference type="PANTHER" id="PTHR35205:SF1">
    <property type="entry name" value="ZU5 DOMAIN-CONTAINING PROTEIN"/>
    <property type="match status" value="1"/>
</dbReference>
<dbReference type="SUPFAM" id="SSF52540">
    <property type="entry name" value="P-loop containing nucleoside triphosphate hydrolases"/>
    <property type="match status" value="1"/>
</dbReference>
<accession>A0A0D8BA83</accession>
<dbReference type="EMBL" id="JYFN01000050">
    <property type="protein sequence ID" value="KJE20844.1"/>
    <property type="molecule type" value="Genomic_DNA"/>
</dbReference>
<name>A0A0D8BA83_9ACTN</name>
<evidence type="ECO:0000259" key="1">
    <source>
        <dbReference type="PROSITE" id="PS50104"/>
    </source>
</evidence>
<dbReference type="InterPro" id="IPR027417">
    <property type="entry name" value="P-loop_NTPase"/>
</dbReference>
<dbReference type="GO" id="GO:0007165">
    <property type="term" value="P:signal transduction"/>
    <property type="evidence" value="ECO:0007669"/>
    <property type="project" value="InterPro"/>
</dbReference>
<dbReference type="InterPro" id="IPR000157">
    <property type="entry name" value="TIR_dom"/>
</dbReference>
<dbReference type="PATRIC" id="fig|1502723.3.peg.4878"/>
<dbReference type="Gene3D" id="3.40.50.10140">
    <property type="entry name" value="Toll/interleukin-1 receptor homology (TIR) domain"/>
    <property type="match status" value="1"/>
</dbReference>
<dbReference type="Gene3D" id="3.40.50.300">
    <property type="entry name" value="P-loop containing nucleotide triphosphate hydrolases"/>
    <property type="match status" value="1"/>
</dbReference>
<evidence type="ECO:0000313" key="2">
    <source>
        <dbReference type="EMBL" id="KJE20844.1"/>
    </source>
</evidence>
<sequence>MTLFADGSRQRVFISVAGPDRPWARWIAQHLRRAGYEVEYDEWTWQAGTSFLARMDMALARADRIIAVITPAYLDRTSFGREEREAALQLAHERDGLLVPVIVAPTALPPLLARLSNIDLTGLSEEEAAARLLDRLAVRAPHLDERVPWPGATSTGSAQRRADRARQIPFPGSIPPIWNVPPRLPTFTDRVEVLHRIEVLSRQPVGRSGPGGSPAITVLRGLGGVGKTQVAVEYAWRHASEYTLVWWVNATQSALITEKIAALSSRLDLPESGILAKDAQAVLAMLARRPRWLLVYDNVENPRDLRPWLPGGAGDILITSRSPSWGDMATRIDVDVLPRTDSITLLRSRNAGSDVSSAADLARELGDLPLALEQASAYIERTEMGLSTYLNKFRSRRERMLRKGEDLAYGGNLHTAWSLSLERLEATEPAAVQLLQIVSVLAPDLIPLTLFEEASAILPEPLRSRVSGEDPGEDLDDIIAAIAGVS</sequence>